<dbReference type="Proteomes" id="UP000701801">
    <property type="component" value="Unassembled WGS sequence"/>
</dbReference>
<protein>
    <recommendedName>
        <fullName evidence="1">Enoyl reductase (ER) domain-containing protein</fullName>
    </recommendedName>
</protein>
<dbReference type="InterPro" id="IPR052585">
    <property type="entry name" value="Lipid_raft_assoc_Zn_ADH"/>
</dbReference>
<gene>
    <name evidence="2" type="ORF">HYALB_00007898</name>
</gene>
<dbReference type="InterPro" id="IPR036291">
    <property type="entry name" value="NAD(P)-bd_dom_sf"/>
</dbReference>
<dbReference type="InterPro" id="IPR013154">
    <property type="entry name" value="ADH-like_N"/>
</dbReference>
<dbReference type="Pfam" id="PF08240">
    <property type="entry name" value="ADH_N"/>
    <property type="match status" value="1"/>
</dbReference>
<dbReference type="Gene3D" id="3.40.50.720">
    <property type="entry name" value="NAD(P)-binding Rossmann-like Domain"/>
    <property type="match status" value="1"/>
</dbReference>
<comment type="caution">
    <text evidence="2">The sequence shown here is derived from an EMBL/GenBank/DDBJ whole genome shotgun (WGS) entry which is preliminary data.</text>
</comment>
<dbReference type="EMBL" id="CAJVRM010000147">
    <property type="protein sequence ID" value="CAG8975694.1"/>
    <property type="molecule type" value="Genomic_DNA"/>
</dbReference>
<dbReference type="SUPFAM" id="SSF51735">
    <property type="entry name" value="NAD(P)-binding Rossmann-fold domains"/>
    <property type="match status" value="1"/>
</dbReference>
<dbReference type="CDD" id="cd05289">
    <property type="entry name" value="MDR_like_2"/>
    <property type="match status" value="1"/>
</dbReference>
<accession>A0A9N9LIA0</accession>
<dbReference type="Pfam" id="PF00107">
    <property type="entry name" value="ADH_zinc_N"/>
    <property type="match status" value="1"/>
</dbReference>
<organism evidence="2 3">
    <name type="scientific">Hymenoscyphus albidus</name>
    <dbReference type="NCBI Taxonomy" id="595503"/>
    <lineage>
        <taxon>Eukaryota</taxon>
        <taxon>Fungi</taxon>
        <taxon>Dikarya</taxon>
        <taxon>Ascomycota</taxon>
        <taxon>Pezizomycotina</taxon>
        <taxon>Leotiomycetes</taxon>
        <taxon>Helotiales</taxon>
        <taxon>Helotiaceae</taxon>
        <taxon>Hymenoscyphus</taxon>
    </lineage>
</organism>
<keyword evidence="3" id="KW-1185">Reference proteome</keyword>
<reference evidence="2" key="1">
    <citation type="submission" date="2021-07" db="EMBL/GenBank/DDBJ databases">
        <authorList>
            <person name="Durling M."/>
        </authorList>
    </citation>
    <scope>NUCLEOTIDE SEQUENCE</scope>
</reference>
<dbReference type="Gene3D" id="3.90.180.10">
    <property type="entry name" value="Medium-chain alcohol dehydrogenases, catalytic domain"/>
    <property type="match status" value="1"/>
</dbReference>
<dbReference type="SUPFAM" id="SSF50129">
    <property type="entry name" value="GroES-like"/>
    <property type="match status" value="1"/>
</dbReference>
<dbReference type="InterPro" id="IPR011032">
    <property type="entry name" value="GroES-like_sf"/>
</dbReference>
<dbReference type="PANTHER" id="PTHR43482:SF1">
    <property type="entry name" value="PROTEIN AST1-RELATED"/>
    <property type="match status" value="1"/>
</dbReference>
<dbReference type="InterPro" id="IPR013149">
    <property type="entry name" value="ADH-like_C"/>
</dbReference>
<dbReference type="InterPro" id="IPR020843">
    <property type="entry name" value="ER"/>
</dbReference>
<sequence>MAYPETMKAIIFTNVPAEYKEGSVTDLHLKTSHPVPKPTEKQVLVKVHAVAITPYELTWPAPTDTPRVVCQDIAGEIVTAPAGSGFETGDRVYGLLEFYGQGGMAEYTVTEPEMLAKIPEGLDYVQAASIPRASLTIWQGLKEPVWKKGDGAVVKEGDNVLILGATGAVGRMAVQMTREWVGKNGKVVAMGGLGGEDLKELGADAVINYREVKDWALEVTKFGILFNLIFDCVGKKTLEAAIPLVQGGGMIGTIASPPPEEYHIEGWDVMEKAGRGFFFIVDGNSGSGKQLTEISGLVKKGAIVPSVSAVIDGLDEKAVQDGWSAALKGGVRGKPGSSVVKIL</sequence>
<proteinExistence type="predicted"/>
<evidence type="ECO:0000313" key="3">
    <source>
        <dbReference type="Proteomes" id="UP000701801"/>
    </source>
</evidence>
<dbReference type="OrthoDB" id="3509362at2759"/>
<dbReference type="GO" id="GO:0016491">
    <property type="term" value="F:oxidoreductase activity"/>
    <property type="evidence" value="ECO:0007669"/>
    <property type="project" value="InterPro"/>
</dbReference>
<dbReference type="SMART" id="SM00829">
    <property type="entry name" value="PKS_ER"/>
    <property type="match status" value="1"/>
</dbReference>
<name>A0A9N9LIA0_9HELO</name>
<feature type="domain" description="Enoyl reductase (ER)" evidence="1">
    <location>
        <begin position="22"/>
        <end position="340"/>
    </location>
</feature>
<dbReference type="AlphaFoldDB" id="A0A9N9LIA0"/>
<evidence type="ECO:0000313" key="2">
    <source>
        <dbReference type="EMBL" id="CAG8975694.1"/>
    </source>
</evidence>
<dbReference type="PANTHER" id="PTHR43482">
    <property type="entry name" value="PROTEIN AST1-RELATED"/>
    <property type="match status" value="1"/>
</dbReference>
<evidence type="ECO:0000259" key="1">
    <source>
        <dbReference type="SMART" id="SM00829"/>
    </source>
</evidence>